<comment type="caution">
    <text evidence="1">The sequence shown here is derived from an EMBL/GenBank/DDBJ whole genome shotgun (WGS) entry which is preliminary data.</text>
</comment>
<dbReference type="AlphaFoldDB" id="A0A117ML96"/>
<sequence length="251" mass="26914">MLSGTDVGRALGGSGLSALGYPIMCAAPRGDGHPVLVLPGLGASDGSTVVLRRTLRRLGYAVHGWDLGRNRGPTSEVLEQIPGQVVTLAERYGRRVSIIGWSLGGIYAYAAARAHPDLVRQVITLGSPVRMSHPAQTRAMAYYRWNADLHVPEHLLPPSEWEQPPLTVPATSILSRWDGIVAYRASLLPPGGNRENIAVVSSHFGLGQHPAVFWAVADRLAQPEGAWRPFRPPAVLCLLFPPPPDAAVEGV</sequence>
<dbReference type="InterPro" id="IPR029058">
    <property type="entry name" value="AB_hydrolase_fold"/>
</dbReference>
<dbReference type="EMBL" id="LLZH01000331">
    <property type="protein sequence ID" value="KUL23619.1"/>
    <property type="molecule type" value="Genomic_DNA"/>
</dbReference>
<evidence type="ECO:0000313" key="1">
    <source>
        <dbReference type="EMBL" id="KUL23619.1"/>
    </source>
</evidence>
<name>A0A117ML96_9ACTN</name>
<dbReference type="SUPFAM" id="SSF53474">
    <property type="entry name" value="alpha/beta-Hydrolases"/>
    <property type="match status" value="1"/>
</dbReference>
<gene>
    <name evidence="1" type="ORF">ADL15_46105</name>
</gene>
<organism evidence="1 2">
    <name type="scientific">Actinoplanes awajinensis subsp. mycoplanecinus</name>
    <dbReference type="NCBI Taxonomy" id="135947"/>
    <lineage>
        <taxon>Bacteria</taxon>
        <taxon>Bacillati</taxon>
        <taxon>Actinomycetota</taxon>
        <taxon>Actinomycetes</taxon>
        <taxon>Micromonosporales</taxon>
        <taxon>Micromonosporaceae</taxon>
        <taxon>Actinoplanes</taxon>
    </lineage>
</organism>
<reference evidence="1 2" key="1">
    <citation type="submission" date="2015-10" db="EMBL/GenBank/DDBJ databases">
        <authorList>
            <person name="Gilbert D.G."/>
        </authorList>
    </citation>
    <scope>NUCLEOTIDE SEQUENCE [LARGE SCALE GENOMIC DNA]</scope>
    <source>
        <strain evidence="1 2">NRRL B-16712</strain>
    </source>
</reference>
<dbReference type="OrthoDB" id="345573at2"/>
<accession>A0A117ML96</accession>
<protein>
    <recommendedName>
        <fullName evidence="3">Alpha/beta hydrolase</fullName>
    </recommendedName>
</protein>
<keyword evidence="2" id="KW-1185">Reference proteome</keyword>
<evidence type="ECO:0008006" key="3">
    <source>
        <dbReference type="Google" id="ProtNLM"/>
    </source>
</evidence>
<dbReference type="Gene3D" id="3.40.50.1820">
    <property type="entry name" value="alpha/beta hydrolase"/>
    <property type="match status" value="1"/>
</dbReference>
<evidence type="ECO:0000313" key="2">
    <source>
        <dbReference type="Proteomes" id="UP000053244"/>
    </source>
</evidence>
<dbReference type="Proteomes" id="UP000053244">
    <property type="component" value="Unassembled WGS sequence"/>
</dbReference>
<proteinExistence type="predicted"/>